<dbReference type="EMBL" id="KN818353">
    <property type="protein sequence ID" value="KIL57921.1"/>
    <property type="molecule type" value="Genomic_DNA"/>
</dbReference>
<dbReference type="HOGENOM" id="CLU_2290956_0_0_1"/>
<proteinExistence type="predicted"/>
<name>A0A0C2WMI0_AMAMK</name>
<dbReference type="InParanoid" id="A0A0C2WMI0"/>
<evidence type="ECO:0000256" key="1">
    <source>
        <dbReference type="SAM" id="MobiDB-lite"/>
    </source>
</evidence>
<protein>
    <submittedName>
        <fullName evidence="2">Uncharacterized protein</fullName>
    </submittedName>
</protein>
<dbReference type="AlphaFoldDB" id="A0A0C2WMI0"/>
<reference evidence="2 3" key="1">
    <citation type="submission" date="2014-04" db="EMBL/GenBank/DDBJ databases">
        <title>Evolutionary Origins and Diversification of the Mycorrhizal Mutualists.</title>
        <authorList>
            <consortium name="DOE Joint Genome Institute"/>
            <consortium name="Mycorrhizal Genomics Consortium"/>
            <person name="Kohler A."/>
            <person name="Kuo A."/>
            <person name="Nagy L.G."/>
            <person name="Floudas D."/>
            <person name="Copeland A."/>
            <person name="Barry K.W."/>
            <person name="Cichocki N."/>
            <person name="Veneault-Fourrey C."/>
            <person name="LaButti K."/>
            <person name="Lindquist E.A."/>
            <person name="Lipzen A."/>
            <person name="Lundell T."/>
            <person name="Morin E."/>
            <person name="Murat C."/>
            <person name="Riley R."/>
            <person name="Ohm R."/>
            <person name="Sun H."/>
            <person name="Tunlid A."/>
            <person name="Henrissat B."/>
            <person name="Grigoriev I.V."/>
            <person name="Hibbett D.S."/>
            <person name="Martin F."/>
        </authorList>
    </citation>
    <scope>NUCLEOTIDE SEQUENCE [LARGE SCALE GENOMIC DNA]</scope>
    <source>
        <strain evidence="2 3">Koide BX008</strain>
    </source>
</reference>
<keyword evidence="3" id="KW-1185">Reference proteome</keyword>
<dbReference type="STRING" id="946122.A0A0C2WMI0"/>
<feature type="compositionally biased region" description="Polar residues" evidence="1">
    <location>
        <begin position="76"/>
        <end position="89"/>
    </location>
</feature>
<gene>
    <name evidence="2" type="ORF">M378DRAFT_15915</name>
</gene>
<evidence type="ECO:0000313" key="2">
    <source>
        <dbReference type="EMBL" id="KIL57921.1"/>
    </source>
</evidence>
<feature type="region of interest" description="Disordered" evidence="1">
    <location>
        <begin position="74"/>
        <end position="101"/>
    </location>
</feature>
<sequence>MPSTAAAVADAINNGYDVLLNTPEPMTPVTFAAVHAVFLAAVARLTAAVPTGNLSDVVHDLNKTFRTRSLVDYESSHQSSIATTIQPSLETNEEERKEEED</sequence>
<dbReference type="Proteomes" id="UP000054549">
    <property type="component" value="Unassembled WGS sequence"/>
</dbReference>
<organism evidence="2 3">
    <name type="scientific">Amanita muscaria (strain Koide BX008)</name>
    <dbReference type="NCBI Taxonomy" id="946122"/>
    <lineage>
        <taxon>Eukaryota</taxon>
        <taxon>Fungi</taxon>
        <taxon>Dikarya</taxon>
        <taxon>Basidiomycota</taxon>
        <taxon>Agaricomycotina</taxon>
        <taxon>Agaricomycetes</taxon>
        <taxon>Agaricomycetidae</taxon>
        <taxon>Agaricales</taxon>
        <taxon>Pluteineae</taxon>
        <taxon>Amanitaceae</taxon>
        <taxon>Amanita</taxon>
    </lineage>
</organism>
<evidence type="ECO:0000313" key="3">
    <source>
        <dbReference type="Proteomes" id="UP000054549"/>
    </source>
</evidence>
<accession>A0A0C2WMI0</accession>
<feature type="compositionally biased region" description="Acidic residues" evidence="1">
    <location>
        <begin position="91"/>
        <end position="101"/>
    </location>
</feature>